<feature type="transmembrane region" description="Helical" evidence="2">
    <location>
        <begin position="209"/>
        <end position="229"/>
    </location>
</feature>
<organism evidence="3 4">
    <name type="scientific">Corynebacterium jeikeium (strain K411)</name>
    <dbReference type="NCBI Taxonomy" id="306537"/>
    <lineage>
        <taxon>Bacteria</taxon>
        <taxon>Bacillati</taxon>
        <taxon>Actinomycetota</taxon>
        <taxon>Actinomycetes</taxon>
        <taxon>Mycobacteriales</taxon>
        <taxon>Corynebacteriaceae</taxon>
        <taxon>Corynebacterium</taxon>
    </lineage>
</organism>
<feature type="transmembrane region" description="Helical" evidence="2">
    <location>
        <begin position="308"/>
        <end position="329"/>
    </location>
</feature>
<dbReference type="HOGENOM" id="CLU_036065_0_0_11"/>
<dbReference type="eggNOG" id="COG3503">
    <property type="taxonomic scope" value="Bacteria"/>
</dbReference>
<dbReference type="AlphaFoldDB" id="Q4JSJ7"/>
<feature type="region of interest" description="Disordered" evidence="1">
    <location>
        <begin position="1"/>
        <end position="58"/>
    </location>
</feature>
<keyword evidence="2" id="KW-0812">Transmembrane</keyword>
<gene>
    <name evidence="3" type="ordered locus">jk2028</name>
</gene>
<proteinExistence type="predicted"/>
<feature type="transmembrane region" description="Helical" evidence="2">
    <location>
        <begin position="186"/>
        <end position="203"/>
    </location>
</feature>
<name>Q4JSJ7_CORJK</name>
<evidence type="ECO:0000313" key="3">
    <source>
        <dbReference type="EMBL" id="CAI38210.1"/>
    </source>
</evidence>
<evidence type="ECO:0000313" key="4">
    <source>
        <dbReference type="Proteomes" id="UP000000545"/>
    </source>
</evidence>
<feature type="compositionally biased region" description="Low complexity" evidence="1">
    <location>
        <begin position="1"/>
        <end position="14"/>
    </location>
</feature>
<feature type="transmembrane region" description="Helical" evidence="2">
    <location>
        <begin position="241"/>
        <end position="261"/>
    </location>
</feature>
<feature type="transmembrane region" description="Helical" evidence="2">
    <location>
        <begin position="281"/>
        <end position="299"/>
    </location>
</feature>
<keyword evidence="2" id="KW-1133">Transmembrane helix</keyword>
<dbReference type="KEGG" id="cjk:jk2028"/>
<protein>
    <submittedName>
        <fullName evidence="3">Putative membrane protein</fullName>
    </submittedName>
</protein>
<dbReference type="Proteomes" id="UP000000545">
    <property type="component" value="Chromosome"/>
</dbReference>
<reference evidence="3 4" key="1">
    <citation type="journal article" date="2005" name="J. Bacteriol.">
        <title>Complete genome sequence and analysis of the multiresistant nosocomial pathogen Corynebacterium jeikeium K411, a lipid-requiring bacterium of the human skin flora.</title>
        <authorList>
            <person name="Tauch A."/>
            <person name="Kaiser O."/>
            <person name="Hain T."/>
            <person name="Goesmann A."/>
            <person name="Weisshaar B."/>
            <person name="Albersmeier A."/>
            <person name="Bekel T."/>
            <person name="Bischoff N."/>
            <person name="Brune I."/>
            <person name="Chakraborty T."/>
            <person name="Kalinowski J."/>
            <person name="Meyer F."/>
            <person name="Rupp O."/>
            <person name="Schneiker S."/>
            <person name="Viehoever P."/>
            <person name="Puehler A."/>
        </authorList>
    </citation>
    <scope>NUCLEOTIDE SEQUENCE [LARGE SCALE GENOMIC DNA]</scope>
    <source>
        <strain evidence="3 4">K411</strain>
    </source>
</reference>
<sequence length="392" mass="40705">MVRTPTPRSSATTRGDQAPTSANSAETAADGPASAERADGASQNAGAERAEMSAAGDGTSKRPRILGLDIARGLAILGMIYLHLGHPLWQTKVILSGLPAALFAVIAGVTMMLIWTNASARATSQAQATTQAHTTQTIAKLAARGALITLIGLVLLPAGGEIQVVLVVLGATMLATAWVPPLPTAAKVALLLIATAAATWRYAPLELPLPYPHLAWVAYILAGMILFDVYVGKDGTGAGGVIKITTAIACLAAAIGFYLRFQTGLPGWARATGHTGVLGEIVLSIAVAAIVLHLSLIVGRRVRAANPLVALGSMALTVYILHVLSALWWQTHVSLHSDLWAAAFIAAFLVFAWAWKKLAAGPARKLFAGQGPAERCVAQVVRLIAGERGARA</sequence>
<evidence type="ECO:0000256" key="2">
    <source>
        <dbReference type="SAM" id="Phobius"/>
    </source>
</evidence>
<feature type="transmembrane region" description="Helical" evidence="2">
    <location>
        <begin position="335"/>
        <end position="355"/>
    </location>
</feature>
<keyword evidence="2" id="KW-0472">Membrane</keyword>
<feature type="transmembrane region" description="Helical" evidence="2">
    <location>
        <begin position="95"/>
        <end position="116"/>
    </location>
</feature>
<evidence type="ECO:0000256" key="1">
    <source>
        <dbReference type="SAM" id="MobiDB-lite"/>
    </source>
</evidence>
<dbReference type="EMBL" id="CR931997">
    <property type="protein sequence ID" value="CAI38210.1"/>
    <property type="molecule type" value="Genomic_DNA"/>
</dbReference>
<keyword evidence="4" id="KW-1185">Reference proteome</keyword>
<accession>Q4JSJ7</accession>